<organism evidence="5 6">
    <name type="scientific">Drechslerella dactyloides</name>
    <name type="common">Nematode-trapping fungus</name>
    <name type="synonym">Arthrobotrys dactyloides</name>
    <dbReference type="NCBI Taxonomy" id="74499"/>
    <lineage>
        <taxon>Eukaryota</taxon>
        <taxon>Fungi</taxon>
        <taxon>Dikarya</taxon>
        <taxon>Ascomycota</taxon>
        <taxon>Pezizomycotina</taxon>
        <taxon>Orbiliomycetes</taxon>
        <taxon>Orbiliales</taxon>
        <taxon>Orbiliaceae</taxon>
        <taxon>Drechslerella</taxon>
    </lineage>
</organism>
<dbReference type="Pfam" id="PF13639">
    <property type="entry name" value="zf-RING_2"/>
    <property type="match status" value="1"/>
</dbReference>
<feature type="domain" description="SWIM-type" evidence="4">
    <location>
        <begin position="151"/>
        <end position="183"/>
    </location>
</feature>
<proteinExistence type="predicted"/>
<evidence type="ECO:0000256" key="1">
    <source>
        <dbReference type="PROSITE-ProRule" id="PRU00175"/>
    </source>
</evidence>
<dbReference type="InterPro" id="IPR013083">
    <property type="entry name" value="Znf_RING/FYVE/PHD"/>
</dbReference>
<keyword evidence="1" id="KW-0862">Zinc</keyword>
<dbReference type="GO" id="GO:0061630">
    <property type="term" value="F:ubiquitin protein ligase activity"/>
    <property type="evidence" value="ECO:0007669"/>
    <property type="project" value="InterPro"/>
</dbReference>
<name>A0AAD6NIT7_DREDA</name>
<feature type="domain" description="RING-type" evidence="3">
    <location>
        <begin position="235"/>
        <end position="283"/>
    </location>
</feature>
<dbReference type="InterPro" id="IPR001841">
    <property type="entry name" value="Znf_RING"/>
</dbReference>
<evidence type="ECO:0000256" key="2">
    <source>
        <dbReference type="SAM" id="MobiDB-lite"/>
    </source>
</evidence>
<reference evidence="5" key="1">
    <citation type="submission" date="2023-01" db="EMBL/GenBank/DDBJ databases">
        <title>The chitinases involved in constricting ring structure development in the nematode-trapping fungus Drechslerella dactyloides.</title>
        <authorList>
            <person name="Wang R."/>
            <person name="Zhang L."/>
            <person name="Tang P."/>
            <person name="Li S."/>
            <person name="Liang L."/>
        </authorList>
    </citation>
    <scope>NUCLEOTIDE SEQUENCE</scope>
    <source>
        <strain evidence="5">YMF1.00031</strain>
    </source>
</reference>
<dbReference type="PANTHER" id="PTHR21540">
    <property type="entry name" value="RING FINGER AND SWIM DOMAIN-CONTAINING PROTEIN 2"/>
    <property type="match status" value="1"/>
</dbReference>
<feature type="compositionally biased region" description="Low complexity" evidence="2">
    <location>
        <begin position="12"/>
        <end position="26"/>
    </location>
</feature>
<dbReference type="Proteomes" id="UP001221413">
    <property type="component" value="Unassembled WGS sequence"/>
</dbReference>
<keyword evidence="6" id="KW-1185">Reference proteome</keyword>
<dbReference type="PANTHER" id="PTHR21540:SF0">
    <property type="entry name" value="PHD FAMILY PROTEIN"/>
    <property type="match status" value="1"/>
</dbReference>
<feature type="compositionally biased region" description="Basic and acidic residues" evidence="2">
    <location>
        <begin position="89"/>
        <end position="101"/>
    </location>
</feature>
<gene>
    <name evidence="5" type="ORF">Dda_5387</name>
</gene>
<dbReference type="GO" id="GO:0008270">
    <property type="term" value="F:zinc ion binding"/>
    <property type="evidence" value="ECO:0007669"/>
    <property type="project" value="UniProtKB-KW"/>
</dbReference>
<keyword evidence="1" id="KW-0479">Metal-binding</keyword>
<feature type="region of interest" description="Disordered" evidence="2">
    <location>
        <begin position="1"/>
        <end position="103"/>
    </location>
</feature>
<keyword evidence="1" id="KW-0863">Zinc-finger</keyword>
<dbReference type="Pfam" id="PF04434">
    <property type="entry name" value="SWIM"/>
    <property type="match status" value="1"/>
</dbReference>
<dbReference type="EMBL" id="JAQGDS010000006">
    <property type="protein sequence ID" value="KAJ6259747.1"/>
    <property type="molecule type" value="Genomic_DNA"/>
</dbReference>
<evidence type="ECO:0000313" key="6">
    <source>
        <dbReference type="Proteomes" id="UP001221413"/>
    </source>
</evidence>
<feature type="compositionally biased region" description="Basic residues" evidence="2">
    <location>
        <begin position="44"/>
        <end position="59"/>
    </location>
</feature>
<comment type="caution">
    <text evidence="5">The sequence shown here is derived from an EMBL/GenBank/DDBJ whole genome shotgun (WGS) entry which is preliminary data.</text>
</comment>
<protein>
    <submittedName>
        <fullName evidence="5">E3 ubiquitin-protein ligase</fullName>
    </submittedName>
</protein>
<feature type="compositionally biased region" description="Acidic residues" evidence="2">
    <location>
        <begin position="74"/>
        <end position="88"/>
    </location>
</feature>
<evidence type="ECO:0000259" key="4">
    <source>
        <dbReference type="PROSITE" id="PS50966"/>
    </source>
</evidence>
<dbReference type="PROSITE" id="PS50966">
    <property type="entry name" value="ZF_SWIM"/>
    <property type="match status" value="1"/>
</dbReference>
<dbReference type="PROSITE" id="PS50089">
    <property type="entry name" value="ZF_RING_2"/>
    <property type="match status" value="1"/>
</dbReference>
<dbReference type="Gene3D" id="3.30.40.10">
    <property type="entry name" value="Zinc/RING finger domain, C3HC4 (zinc finger)"/>
    <property type="match status" value="1"/>
</dbReference>
<dbReference type="SUPFAM" id="SSF57850">
    <property type="entry name" value="RING/U-box"/>
    <property type="match status" value="1"/>
</dbReference>
<dbReference type="InterPro" id="IPR007527">
    <property type="entry name" value="Znf_SWIM"/>
</dbReference>
<dbReference type="AlphaFoldDB" id="A0AAD6NIT7"/>
<dbReference type="InterPro" id="IPR039903">
    <property type="entry name" value="Zswim2"/>
</dbReference>
<accession>A0AAD6NIT7</accession>
<sequence length="361" mass="40901">MPPRKSKRIANAAPPKKGAPAPAPGKGTKRKRQDIDPPAQETSRKRKPKPSKSVKPNRKGPKEPKVLVQPAQLEEPEEPEAEELEELEELKVPRKPEEPPRLKRFRPTCPQAIAERWDRMRVQRMFCLGRQRDENNLTEEFKIAGSTGNVYTVVLANLPTCDCPDSRRNGTCKHILFVMSKVLKVRTGLAYQAALLNSEIKEIFDKAPVLTADTAAESNPSDGHRQRKPLDQDECPVCYEAFGRDETDAFYCAAQCGSNIHKECFRQWAASRGSAGVTCVMCRAPWQDNGVDVGEYSRILQDAKIGAEGYLNVADQMGLSHRRGWSPFFDPALIMALYSRLQTDTSTYYNRFYDSRRYRWL</sequence>
<evidence type="ECO:0000313" key="5">
    <source>
        <dbReference type="EMBL" id="KAJ6259747.1"/>
    </source>
</evidence>
<evidence type="ECO:0000259" key="3">
    <source>
        <dbReference type="PROSITE" id="PS50089"/>
    </source>
</evidence>